<protein>
    <submittedName>
        <fullName evidence="11">Insulinase family protein</fullName>
    </submittedName>
</protein>
<dbReference type="Gene3D" id="3.30.830.10">
    <property type="entry name" value="Metalloenzyme, LuxS/M16 peptidase-like"/>
    <property type="match status" value="4"/>
</dbReference>
<reference evidence="11 12" key="1">
    <citation type="submission" date="2018-08" db="EMBL/GenBank/DDBJ databases">
        <title>A genome reference for cultivated species of the human gut microbiota.</title>
        <authorList>
            <person name="Zou Y."/>
            <person name="Xue W."/>
            <person name="Luo G."/>
        </authorList>
    </citation>
    <scope>NUCLEOTIDE SEQUENCE [LARGE SCALE GENOMIC DNA]</scope>
    <source>
        <strain evidence="11 12">AF14-49</strain>
    </source>
</reference>
<feature type="domain" description="Peptidase M16 C-terminal" evidence="10">
    <location>
        <begin position="675"/>
        <end position="849"/>
    </location>
</feature>
<accession>A0A412X0B0</accession>
<dbReference type="InterPro" id="IPR007863">
    <property type="entry name" value="Peptidase_M16_C"/>
</dbReference>
<evidence type="ECO:0000313" key="12">
    <source>
        <dbReference type="Proteomes" id="UP000283589"/>
    </source>
</evidence>
<evidence type="ECO:0000256" key="7">
    <source>
        <dbReference type="ARBA" id="ARBA00023049"/>
    </source>
</evidence>
<proteinExistence type="inferred from homology"/>
<evidence type="ECO:0000256" key="2">
    <source>
        <dbReference type="ARBA" id="ARBA00007261"/>
    </source>
</evidence>
<evidence type="ECO:0000256" key="6">
    <source>
        <dbReference type="ARBA" id="ARBA00022833"/>
    </source>
</evidence>
<feature type="domain" description="Peptidase M16 C-terminal" evidence="10">
    <location>
        <begin position="197"/>
        <end position="379"/>
    </location>
</feature>
<keyword evidence="6" id="KW-0862">Zinc</keyword>
<dbReference type="InterPro" id="IPR001431">
    <property type="entry name" value="Pept_M16_Zn_BS"/>
</dbReference>
<dbReference type="STRING" id="1121130.GCA_000519105_01706"/>
<dbReference type="GO" id="GO:0006508">
    <property type="term" value="P:proteolysis"/>
    <property type="evidence" value="ECO:0007669"/>
    <property type="project" value="UniProtKB-KW"/>
</dbReference>
<evidence type="ECO:0000256" key="5">
    <source>
        <dbReference type="ARBA" id="ARBA00022801"/>
    </source>
</evidence>
<evidence type="ECO:0000313" key="11">
    <source>
        <dbReference type="EMBL" id="RGV33614.1"/>
    </source>
</evidence>
<keyword evidence="5" id="KW-0378">Hydrolase</keyword>
<dbReference type="PANTHER" id="PTHR43690">
    <property type="entry name" value="NARDILYSIN"/>
    <property type="match status" value="1"/>
</dbReference>
<dbReference type="PROSITE" id="PS00143">
    <property type="entry name" value="INSULINASE"/>
    <property type="match status" value="1"/>
</dbReference>
<keyword evidence="7" id="KW-0482">Metalloprotease</keyword>
<comment type="similarity">
    <text evidence="2 8">Belongs to the peptidase M16 family.</text>
</comment>
<organism evidence="11 12">
    <name type="scientific">Butyricimonas virosa</name>
    <dbReference type="NCBI Taxonomy" id="544645"/>
    <lineage>
        <taxon>Bacteria</taxon>
        <taxon>Pseudomonadati</taxon>
        <taxon>Bacteroidota</taxon>
        <taxon>Bacteroidia</taxon>
        <taxon>Bacteroidales</taxon>
        <taxon>Odoribacteraceae</taxon>
        <taxon>Butyricimonas</taxon>
    </lineage>
</organism>
<dbReference type="GO" id="GO:0004222">
    <property type="term" value="F:metalloendopeptidase activity"/>
    <property type="evidence" value="ECO:0007669"/>
    <property type="project" value="InterPro"/>
</dbReference>
<dbReference type="SUPFAM" id="SSF63411">
    <property type="entry name" value="LuxS/MPP-like metallohydrolase"/>
    <property type="match status" value="4"/>
</dbReference>
<evidence type="ECO:0000259" key="9">
    <source>
        <dbReference type="Pfam" id="PF00675"/>
    </source>
</evidence>
<dbReference type="EMBL" id="QRZA01000012">
    <property type="protein sequence ID" value="RGV33614.1"/>
    <property type="molecule type" value="Genomic_DNA"/>
</dbReference>
<dbReference type="RefSeq" id="WP_118260521.1">
    <property type="nucleotide sequence ID" value="NZ_CALBWO010000019.1"/>
</dbReference>
<keyword evidence="4" id="KW-0479">Metal-binding</keyword>
<gene>
    <name evidence="11" type="ORF">DWW18_10645</name>
</gene>
<evidence type="ECO:0000259" key="10">
    <source>
        <dbReference type="Pfam" id="PF05193"/>
    </source>
</evidence>
<evidence type="ECO:0000256" key="4">
    <source>
        <dbReference type="ARBA" id="ARBA00022723"/>
    </source>
</evidence>
<dbReference type="AlphaFoldDB" id="A0A412X0B0"/>
<name>A0A412X0B0_9BACT</name>
<dbReference type="Pfam" id="PF00675">
    <property type="entry name" value="Peptidase_M16"/>
    <property type="match status" value="1"/>
</dbReference>
<dbReference type="Pfam" id="PF05193">
    <property type="entry name" value="Peptidase_M16_C"/>
    <property type="match status" value="2"/>
</dbReference>
<dbReference type="GO" id="GO:0046872">
    <property type="term" value="F:metal ion binding"/>
    <property type="evidence" value="ECO:0007669"/>
    <property type="project" value="UniProtKB-KW"/>
</dbReference>
<comment type="caution">
    <text evidence="11">The sequence shown here is derived from an EMBL/GenBank/DDBJ whole genome shotgun (WGS) entry which is preliminary data.</text>
</comment>
<dbReference type="Proteomes" id="UP000283589">
    <property type="component" value="Unassembled WGS sequence"/>
</dbReference>
<evidence type="ECO:0000256" key="8">
    <source>
        <dbReference type="RuleBase" id="RU004447"/>
    </source>
</evidence>
<evidence type="ECO:0000256" key="1">
    <source>
        <dbReference type="ARBA" id="ARBA00001947"/>
    </source>
</evidence>
<dbReference type="InterPro" id="IPR011249">
    <property type="entry name" value="Metalloenz_LuxS/M16"/>
</dbReference>
<dbReference type="InterPro" id="IPR011765">
    <property type="entry name" value="Pept_M16_N"/>
</dbReference>
<dbReference type="PANTHER" id="PTHR43690:SF17">
    <property type="entry name" value="PROTEIN YHJJ"/>
    <property type="match status" value="1"/>
</dbReference>
<keyword evidence="3" id="KW-0645">Protease</keyword>
<sequence>MRGLLFTITIFLFTAFTPLVAQEGMEGLRYGKLENGLTYYVKHSKAEPGRVSFYLLQNVGSILEEDHENGLAHFLEHMAFNGTTHFPGGVMPYLRGKGIFTFNARTGINQTVYNIEDVPTADGGLVDTCMFIVKDWCNEILLKEKDIDDERGVIIEEWRSHYNVGRRLQEGSAPVVYNHTKYARRNVIGTVELLKSFPYDVLREFYHKWYRPDLQCVIIVGDVDEAEYENKVKEMFGQIPARVNPLERYEVEIPDRADLDYMLILDPENRSKMISFHQRAHRAEGLDELGRKSYSFKARIFNAIWGQRLARIVNDNREKFLSASAEFGSFVRNYNGFSLDIVPYKDKDVEAFEQVWTVWEEIRRFGFTDVEVERVQEALFQELQKMERAAEKESNPYYVSVFQSHFLSGLPFREQSEELDVLKEALLEITPEDMNAWIHSWATDSNQIIVVSGNDKDYKYLTKDQALDVMAKVAKKDIQPETIERKIPEGFDLKLQGGTIKKVKKLDRFKAEEWTLSNGARVFYKYVEEGNGFFSMACSSHGGRSVVDAEDLPTLAAMQALAMKSGLYKYDLNTLKDLVQGKQIRLNMMVSDYTEGFAGSTKADNAELLFQLYYLMFEEPRFERPQFDKYVERAKYMYENRRQNPQEVVQDSIRKLTTRIDDRNRDWGAAYFDKMNFERMKSLYRERFSNAKEFTFCIVGDIDRDEAARLTCEYIGSLPSRKGKKEEYIIRNYDVDTDTIAREFKVVMPGDKGMVNLMLENDGKFSDKEPMALTIWGQMLRNRLFAIVREQESATYGVNVDANCMTFPYRKATLMVGFETQRDKVERMKEIIYNEIERSKDELFPESELSPILISIRRMRDQQNENIGVDYWMNVLSTYAENKEDATDHKAFDKILESMTVEDVRNAARKFLKNVKVRDWVIKSEEVNPLSDWEK</sequence>
<comment type="cofactor">
    <cofactor evidence="1">
        <name>Zn(2+)</name>
        <dbReference type="ChEBI" id="CHEBI:29105"/>
    </cofactor>
</comment>
<evidence type="ECO:0000256" key="3">
    <source>
        <dbReference type="ARBA" id="ARBA00022670"/>
    </source>
</evidence>
<dbReference type="InterPro" id="IPR050626">
    <property type="entry name" value="Peptidase_M16"/>
</dbReference>
<feature type="domain" description="Peptidase M16 N-terminal" evidence="9">
    <location>
        <begin position="52"/>
        <end position="162"/>
    </location>
</feature>